<proteinExistence type="predicted"/>
<keyword evidence="2" id="KW-1185">Reference proteome</keyword>
<organism evidence="1 2">
    <name type="scientific">Megasphaera vaginalis</name>
    <name type="common">ex Srinivasan et al. 2021</name>
    <dbReference type="NCBI Taxonomy" id="1111454"/>
    <lineage>
        <taxon>Bacteria</taxon>
        <taxon>Bacillati</taxon>
        <taxon>Bacillota</taxon>
        <taxon>Negativicutes</taxon>
        <taxon>Veillonellales</taxon>
        <taxon>Veillonellaceae</taxon>
        <taxon>Megasphaera</taxon>
    </lineage>
</organism>
<sequence length="136" mass="15056">MKKIRLRPCRELRFAFSCRPHCPGGQPGKERLLSALAMALKGGLYKGVFSFRTERKTAVHAEKGCPVYQPKGPLLRERSFWLGVAAISGSGGRTRCILLIVLYSRIKGRIIIVIIMCKKTSCGSGSGNDTRKMDRS</sequence>
<dbReference type="EMBL" id="AWXA01000062">
    <property type="protein sequence ID" value="ERT56465.1"/>
    <property type="molecule type" value="Genomic_DNA"/>
</dbReference>
<dbReference type="PATRIC" id="fig|1111454.3.peg.2151"/>
<evidence type="ECO:0000313" key="2">
    <source>
        <dbReference type="Proteomes" id="UP000017090"/>
    </source>
</evidence>
<reference evidence="1 2" key="1">
    <citation type="submission" date="2013-09" db="EMBL/GenBank/DDBJ databases">
        <authorList>
            <person name="Durkin A.S."/>
            <person name="Haft D.R."/>
            <person name="McCorrison J."/>
            <person name="Torralba M."/>
            <person name="Gillis M."/>
            <person name="Haft D.H."/>
            <person name="Methe B."/>
            <person name="Sutton G."/>
            <person name="Nelson K.E."/>
        </authorList>
    </citation>
    <scope>NUCLEOTIDE SEQUENCE [LARGE SCALE GENOMIC DNA]</scope>
    <source>
        <strain evidence="1 2">BV3C16-1</strain>
    </source>
</reference>
<gene>
    <name evidence="1" type="ORF">HMPREF1250_1511</name>
</gene>
<dbReference type="STRING" id="1111454.HMPREF1250_1511"/>
<comment type="caution">
    <text evidence="1">The sequence shown here is derived from an EMBL/GenBank/DDBJ whole genome shotgun (WGS) entry which is preliminary data.</text>
</comment>
<dbReference type="Proteomes" id="UP000017090">
    <property type="component" value="Unassembled WGS sequence"/>
</dbReference>
<accession>U7UAU5</accession>
<protein>
    <submittedName>
        <fullName evidence="1">Uncharacterized protein</fullName>
    </submittedName>
</protein>
<dbReference type="AlphaFoldDB" id="U7UAU5"/>
<evidence type="ECO:0000313" key="1">
    <source>
        <dbReference type="EMBL" id="ERT56465.1"/>
    </source>
</evidence>
<name>U7UAU5_9FIRM</name>